<dbReference type="InterPro" id="IPR005503">
    <property type="entry name" value="FliL"/>
</dbReference>
<keyword evidence="7 10" id="KW-0283">Flagellar rotation</keyword>
<sequence length="140" mass="15920">MSKLVKTMLISLVIIIVIGAAAAIIFLNVLDKKDHAEEEKSIDEIVEYSYQTPEVTTDLSDGSFVRIQFQIVTDSKHAKEEIEKREFQVRNVIIKELAKMDEESFKTGLTDVEDVLKVQLNEVMSEGKIEDVYTISKILQ</sequence>
<organism evidence="11 12">
    <name type="scientific">Ornithinibacillus xuwenensis</name>
    <dbReference type="NCBI Taxonomy" id="3144668"/>
    <lineage>
        <taxon>Bacteria</taxon>
        <taxon>Bacillati</taxon>
        <taxon>Bacillota</taxon>
        <taxon>Bacilli</taxon>
        <taxon>Bacillales</taxon>
        <taxon>Bacillaceae</taxon>
        <taxon>Ornithinibacillus</taxon>
    </lineage>
</organism>
<keyword evidence="11" id="KW-0969">Cilium</keyword>
<reference evidence="11 12" key="1">
    <citation type="submission" date="2024-05" db="EMBL/GenBank/DDBJ databases">
        <authorList>
            <person name="Haq I."/>
            <person name="Ullah Z."/>
            <person name="Ahmad R."/>
            <person name="Li M."/>
            <person name="Tong Y."/>
        </authorList>
    </citation>
    <scope>NUCLEOTIDE SEQUENCE [LARGE SCALE GENOMIC DNA]</scope>
    <source>
        <strain evidence="11 12">16A2E</strain>
    </source>
</reference>
<evidence type="ECO:0000256" key="6">
    <source>
        <dbReference type="ARBA" id="ARBA00022692"/>
    </source>
</evidence>
<keyword evidence="6 10" id="KW-0812">Transmembrane</keyword>
<evidence type="ECO:0000256" key="10">
    <source>
        <dbReference type="RuleBase" id="RU364125"/>
    </source>
</evidence>
<keyword evidence="12" id="KW-1185">Reference proteome</keyword>
<keyword evidence="9 10" id="KW-0472">Membrane</keyword>
<keyword evidence="5 10" id="KW-0145">Chemotaxis</keyword>
<gene>
    <name evidence="11" type="primary">fliL</name>
    <name evidence="11" type="ORF">ABC228_04515</name>
</gene>
<keyword evidence="4 10" id="KW-1003">Cell membrane</keyword>
<evidence type="ECO:0000256" key="4">
    <source>
        <dbReference type="ARBA" id="ARBA00022475"/>
    </source>
</evidence>
<evidence type="ECO:0000256" key="1">
    <source>
        <dbReference type="ARBA" id="ARBA00002254"/>
    </source>
</evidence>
<keyword evidence="11" id="KW-0966">Cell projection</keyword>
<evidence type="ECO:0000256" key="8">
    <source>
        <dbReference type="ARBA" id="ARBA00022989"/>
    </source>
</evidence>
<keyword evidence="11" id="KW-0282">Flagellum</keyword>
<feature type="transmembrane region" description="Helical" evidence="10">
    <location>
        <begin position="6"/>
        <end position="30"/>
    </location>
</feature>
<comment type="similarity">
    <text evidence="3 10">Belongs to the FliL family.</text>
</comment>
<evidence type="ECO:0000256" key="3">
    <source>
        <dbReference type="ARBA" id="ARBA00008281"/>
    </source>
</evidence>
<name>A0ABU9XFH6_9BACI</name>
<evidence type="ECO:0000256" key="5">
    <source>
        <dbReference type="ARBA" id="ARBA00022500"/>
    </source>
</evidence>
<evidence type="ECO:0000313" key="11">
    <source>
        <dbReference type="EMBL" id="MEN2766441.1"/>
    </source>
</evidence>
<evidence type="ECO:0000256" key="9">
    <source>
        <dbReference type="ARBA" id="ARBA00023136"/>
    </source>
</evidence>
<keyword evidence="8 10" id="KW-1133">Transmembrane helix</keyword>
<comment type="function">
    <text evidence="1 10">Controls the rotational direction of flagella during chemotaxis.</text>
</comment>
<dbReference type="NCBIfam" id="NF005826">
    <property type="entry name" value="PRK07718.1"/>
    <property type="match status" value="1"/>
</dbReference>
<protein>
    <recommendedName>
        <fullName evidence="10">Flagellar protein FliL</fullName>
    </recommendedName>
</protein>
<comment type="caution">
    <text evidence="11">The sequence shown here is derived from an EMBL/GenBank/DDBJ whole genome shotgun (WGS) entry which is preliminary data.</text>
</comment>
<comment type="subcellular location">
    <subcellularLocation>
        <location evidence="2">Cell membrane</location>
        <topology evidence="2">Single-pass membrane protein</topology>
    </subcellularLocation>
</comment>
<accession>A0ABU9XFH6</accession>
<dbReference type="EMBL" id="JBDIML010000001">
    <property type="protein sequence ID" value="MEN2766441.1"/>
    <property type="molecule type" value="Genomic_DNA"/>
</dbReference>
<evidence type="ECO:0000313" key="12">
    <source>
        <dbReference type="Proteomes" id="UP001444625"/>
    </source>
</evidence>
<dbReference type="Pfam" id="PF03748">
    <property type="entry name" value="FliL"/>
    <property type="match status" value="1"/>
</dbReference>
<dbReference type="RefSeq" id="WP_345823890.1">
    <property type="nucleotide sequence ID" value="NZ_JBDIML010000001.1"/>
</dbReference>
<evidence type="ECO:0000256" key="7">
    <source>
        <dbReference type="ARBA" id="ARBA00022779"/>
    </source>
</evidence>
<dbReference type="PANTHER" id="PTHR35091:SF2">
    <property type="entry name" value="FLAGELLAR PROTEIN FLIL"/>
    <property type="match status" value="1"/>
</dbReference>
<evidence type="ECO:0000256" key="2">
    <source>
        <dbReference type="ARBA" id="ARBA00004162"/>
    </source>
</evidence>
<dbReference type="PANTHER" id="PTHR35091">
    <property type="entry name" value="FLAGELLAR PROTEIN FLIL"/>
    <property type="match status" value="1"/>
</dbReference>
<proteinExistence type="inferred from homology"/>
<dbReference type="Proteomes" id="UP001444625">
    <property type="component" value="Unassembled WGS sequence"/>
</dbReference>